<feature type="compositionally biased region" description="Gly residues" evidence="1">
    <location>
        <begin position="143"/>
        <end position="152"/>
    </location>
</feature>
<evidence type="ECO:0000313" key="3">
    <source>
        <dbReference type="Proteomes" id="UP000639643"/>
    </source>
</evidence>
<keyword evidence="3" id="KW-1185">Reference proteome</keyword>
<gene>
    <name evidence="2" type="ORF">CMUS01_14592</name>
</gene>
<evidence type="ECO:0000256" key="1">
    <source>
        <dbReference type="SAM" id="MobiDB-lite"/>
    </source>
</evidence>
<organism evidence="2 3">
    <name type="scientific">Colletotrichum musicola</name>
    <dbReference type="NCBI Taxonomy" id="2175873"/>
    <lineage>
        <taxon>Eukaryota</taxon>
        <taxon>Fungi</taxon>
        <taxon>Dikarya</taxon>
        <taxon>Ascomycota</taxon>
        <taxon>Pezizomycotina</taxon>
        <taxon>Sordariomycetes</taxon>
        <taxon>Hypocreomycetidae</taxon>
        <taxon>Glomerellales</taxon>
        <taxon>Glomerellaceae</taxon>
        <taxon>Colletotrichum</taxon>
        <taxon>Colletotrichum orchidearum species complex</taxon>
    </lineage>
</organism>
<feature type="compositionally biased region" description="Acidic residues" evidence="1">
    <location>
        <begin position="90"/>
        <end position="111"/>
    </location>
</feature>
<feature type="compositionally biased region" description="Basic and acidic residues" evidence="1">
    <location>
        <begin position="153"/>
        <end position="169"/>
    </location>
</feature>
<feature type="region of interest" description="Disordered" evidence="1">
    <location>
        <begin position="74"/>
        <end position="169"/>
    </location>
</feature>
<dbReference type="AlphaFoldDB" id="A0A8H6J3Y4"/>
<proteinExistence type="predicted"/>
<protein>
    <submittedName>
        <fullName evidence="2">Uncharacterized protein</fullName>
    </submittedName>
</protein>
<sequence>MHPVTGEILELLRSTADARRRREQGGERSGMPILLARKLALYITGIFQTTGLLSEGYELAFHAYDYGANIEIKTSPELYELPRERHCTTEEDDEGDDDDDDDDDDDTDDEGGNPNRWDGDGNETLQLAELSLTDEGPAQATVGAGGSTGADGRGNDARYGRLLRESNDL</sequence>
<dbReference type="EMBL" id="WIGM01001073">
    <property type="protein sequence ID" value="KAF6805536.1"/>
    <property type="molecule type" value="Genomic_DNA"/>
</dbReference>
<reference evidence="2" key="1">
    <citation type="journal article" date="2020" name="Phytopathology">
        <title>Genome Sequence Resources of Colletotrichum truncatum, C. plurivorum, C. musicola, and C. sojae: Four Species Pathogenic to Soybean (Glycine max).</title>
        <authorList>
            <person name="Rogerio F."/>
            <person name="Boufleur T.R."/>
            <person name="Ciampi-Guillardi M."/>
            <person name="Sukno S.A."/>
            <person name="Thon M.R."/>
            <person name="Massola Junior N.S."/>
            <person name="Baroncelli R."/>
        </authorList>
    </citation>
    <scope>NUCLEOTIDE SEQUENCE</scope>
    <source>
        <strain evidence="2">LFN0074</strain>
    </source>
</reference>
<name>A0A8H6J3Y4_9PEZI</name>
<accession>A0A8H6J3Y4</accession>
<comment type="caution">
    <text evidence="2">The sequence shown here is derived from an EMBL/GenBank/DDBJ whole genome shotgun (WGS) entry which is preliminary data.</text>
</comment>
<dbReference type="OrthoDB" id="4851706at2759"/>
<feature type="compositionally biased region" description="Basic and acidic residues" evidence="1">
    <location>
        <begin position="80"/>
        <end position="89"/>
    </location>
</feature>
<evidence type="ECO:0000313" key="2">
    <source>
        <dbReference type="EMBL" id="KAF6805536.1"/>
    </source>
</evidence>
<dbReference type="Proteomes" id="UP000639643">
    <property type="component" value="Unassembled WGS sequence"/>
</dbReference>